<feature type="transmembrane region" description="Helical" evidence="1">
    <location>
        <begin position="403"/>
        <end position="423"/>
    </location>
</feature>
<name>A0ABR0P3Q6_GOSAR</name>
<keyword evidence="1" id="KW-0812">Transmembrane</keyword>
<reference evidence="2 3" key="1">
    <citation type="submission" date="2023-03" db="EMBL/GenBank/DDBJ databases">
        <title>WGS of Gossypium arboreum.</title>
        <authorList>
            <person name="Yu D."/>
        </authorList>
    </citation>
    <scope>NUCLEOTIDE SEQUENCE [LARGE SCALE GENOMIC DNA]</scope>
    <source>
        <tissue evidence="2">Leaf</tissue>
    </source>
</reference>
<dbReference type="EMBL" id="JARKNE010000008">
    <property type="protein sequence ID" value="KAK5812322.1"/>
    <property type="molecule type" value="Genomic_DNA"/>
</dbReference>
<evidence type="ECO:0000256" key="1">
    <source>
        <dbReference type="SAM" id="Phobius"/>
    </source>
</evidence>
<proteinExistence type="predicted"/>
<evidence type="ECO:0000313" key="2">
    <source>
        <dbReference type="EMBL" id="KAK5812322.1"/>
    </source>
</evidence>
<evidence type="ECO:0000313" key="3">
    <source>
        <dbReference type="Proteomes" id="UP001358586"/>
    </source>
</evidence>
<comment type="caution">
    <text evidence="2">The sequence shown here is derived from an EMBL/GenBank/DDBJ whole genome shotgun (WGS) entry which is preliminary data.</text>
</comment>
<accession>A0ABR0P3Q6</accession>
<gene>
    <name evidence="2" type="ORF">PVK06_027751</name>
</gene>
<protein>
    <submittedName>
        <fullName evidence="2">Uncharacterized protein</fullName>
    </submittedName>
</protein>
<keyword evidence="1" id="KW-0472">Membrane</keyword>
<sequence>MTSADSASCEPISAVFAGDRVTNLFPRHEIVKLDDGTYIQWHKQDRLLTSWLLFTINPLLQFSFTDACTACDVWTTAINIFAADTGAKQFKIRHELHFLKKGNLSIKAYVAHIKTLCALLETFGSVLSEDEKIEMMLAGLPLEFDALVSSTSLSNRKGPLVVAVCLLVVVDGALDLASSVRSAVAWVMLPKSATIDIIEIRVSHRQELRPCINAILHLIDTFMLRLKSLRFSSGQNKFASGQVQYTPCQNRFAGQDPYDDGQHYLMVCYYNGPLTYGSNVNYAPPDLSSLGPHIRPTGDGLVLWPTKPRARVFFGSDLCIGLPQLYDLNASDYSDYSGYHIHAAQFGSNCGDNDSYIPTPVGTMSWYPDSGTSNHVYYDASALRDVTPYSDTSLLLIGARSPAMISSIVVFAPSIDVLVAAYLKFQNKTEKLF</sequence>
<dbReference type="Proteomes" id="UP001358586">
    <property type="component" value="Chromosome 8"/>
</dbReference>
<keyword evidence="1" id="KW-1133">Transmembrane helix</keyword>
<keyword evidence="3" id="KW-1185">Reference proteome</keyword>
<dbReference type="Pfam" id="PF14223">
    <property type="entry name" value="Retrotran_gag_2"/>
    <property type="match status" value="1"/>
</dbReference>
<dbReference type="PANTHER" id="PTHR47481:SF10">
    <property type="entry name" value="COPIA-LIKE POLYPROTEIN_RETROTRANSPOSON"/>
    <property type="match status" value="1"/>
</dbReference>
<organism evidence="2 3">
    <name type="scientific">Gossypium arboreum</name>
    <name type="common">Tree cotton</name>
    <name type="synonym">Gossypium nanking</name>
    <dbReference type="NCBI Taxonomy" id="29729"/>
    <lineage>
        <taxon>Eukaryota</taxon>
        <taxon>Viridiplantae</taxon>
        <taxon>Streptophyta</taxon>
        <taxon>Embryophyta</taxon>
        <taxon>Tracheophyta</taxon>
        <taxon>Spermatophyta</taxon>
        <taxon>Magnoliopsida</taxon>
        <taxon>eudicotyledons</taxon>
        <taxon>Gunneridae</taxon>
        <taxon>Pentapetalae</taxon>
        <taxon>rosids</taxon>
        <taxon>malvids</taxon>
        <taxon>Malvales</taxon>
        <taxon>Malvaceae</taxon>
        <taxon>Malvoideae</taxon>
        <taxon>Gossypium</taxon>
    </lineage>
</organism>
<dbReference type="PANTHER" id="PTHR47481">
    <property type="match status" value="1"/>
</dbReference>